<feature type="domain" description="NAC" evidence="6">
    <location>
        <begin position="3"/>
        <end position="147"/>
    </location>
</feature>
<evidence type="ECO:0000313" key="8">
    <source>
        <dbReference type="Proteomes" id="UP000813462"/>
    </source>
</evidence>
<dbReference type="InterPro" id="IPR036093">
    <property type="entry name" value="NAC_dom_sf"/>
</dbReference>
<proteinExistence type="predicted"/>
<evidence type="ECO:0000256" key="3">
    <source>
        <dbReference type="ARBA" id="ARBA00023125"/>
    </source>
</evidence>
<dbReference type="Proteomes" id="UP000813462">
    <property type="component" value="Unassembled WGS sequence"/>
</dbReference>
<accession>A0A978VMX4</accession>
<dbReference type="GO" id="GO:0005634">
    <property type="term" value="C:nucleus"/>
    <property type="evidence" value="ECO:0007669"/>
    <property type="project" value="UniProtKB-SubCell"/>
</dbReference>
<evidence type="ECO:0000256" key="2">
    <source>
        <dbReference type="ARBA" id="ARBA00023015"/>
    </source>
</evidence>
<dbReference type="GO" id="GO:0003677">
    <property type="term" value="F:DNA binding"/>
    <property type="evidence" value="ECO:0007669"/>
    <property type="project" value="UniProtKB-KW"/>
</dbReference>
<comment type="caution">
    <text evidence="7">The sequence shown here is derived from an EMBL/GenBank/DDBJ whole genome shotgun (WGS) entry which is preliminary data.</text>
</comment>
<keyword evidence="5" id="KW-0539">Nucleus</keyword>
<evidence type="ECO:0000313" key="7">
    <source>
        <dbReference type="EMBL" id="KAH7536899.1"/>
    </source>
</evidence>
<dbReference type="InterPro" id="IPR003441">
    <property type="entry name" value="NAC-dom"/>
</dbReference>
<name>A0A978VMX4_ZIZJJ</name>
<gene>
    <name evidence="7" type="ORF">FEM48_Zijuj03G0034900</name>
</gene>
<dbReference type="PANTHER" id="PTHR31989">
    <property type="entry name" value="NAC DOMAIN-CONTAINING PROTEIN 82-RELATED"/>
    <property type="match status" value="1"/>
</dbReference>
<dbReference type="EMBL" id="JAEACU010000003">
    <property type="protein sequence ID" value="KAH7536899.1"/>
    <property type="molecule type" value="Genomic_DNA"/>
</dbReference>
<protein>
    <recommendedName>
        <fullName evidence="6">NAC domain-containing protein</fullName>
    </recommendedName>
</protein>
<reference evidence="7" key="1">
    <citation type="journal article" date="2021" name="Front. Plant Sci.">
        <title>Chromosome-Scale Genome Assembly for Chinese Sour Jujube and Insights Into Its Genome Evolution and Domestication Signature.</title>
        <authorList>
            <person name="Shen L.-Y."/>
            <person name="Luo H."/>
            <person name="Wang X.-L."/>
            <person name="Wang X.-M."/>
            <person name="Qiu X.-J."/>
            <person name="Liu H."/>
            <person name="Zhou S.-S."/>
            <person name="Jia K.-H."/>
            <person name="Nie S."/>
            <person name="Bao Y.-T."/>
            <person name="Zhang R.-G."/>
            <person name="Yun Q.-Z."/>
            <person name="Chai Y.-H."/>
            <person name="Lu J.-Y."/>
            <person name="Li Y."/>
            <person name="Zhao S.-W."/>
            <person name="Mao J.-F."/>
            <person name="Jia S.-G."/>
            <person name="Mao Y.-M."/>
        </authorList>
    </citation>
    <scope>NUCLEOTIDE SEQUENCE</scope>
    <source>
        <strain evidence="7">AT0</strain>
        <tissue evidence="7">Leaf</tissue>
    </source>
</reference>
<dbReference type="PROSITE" id="PS51005">
    <property type="entry name" value="NAC"/>
    <property type="match status" value="1"/>
</dbReference>
<keyword evidence="3" id="KW-0238">DNA-binding</keyword>
<comment type="subcellular location">
    <subcellularLocation>
        <location evidence="1">Nucleus</location>
    </subcellularLocation>
</comment>
<dbReference type="Pfam" id="PF02365">
    <property type="entry name" value="NAM"/>
    <property type="match status" value="1"/>
</dbReference>
<sequence length="551" mass="63734">MELPRGFRFIPSDGDLIYFLNEKVNLGKTTCHFLGECDMYGNKEPWEIWNDHGGLNVKKGEDLYLFTKLKKVSVNGKRINRRVGSGTWSGANCGEVVEGVGEKRHFRYENNGGHDHGAWIMHEYTLLHNNHHAHGDNEYVLCRLRRKINEDCGRERKRRKLMISDNNNNIVQENPLSSSRISVFHEEDHHHNQHQSTQSYHHQETMSINNPIQKVDDLFPKDDEADKLMEYYLNLNEQEQWSSSSSSSNGTGGAAADHLNNISIQVEQQDDRQRRDDNNNTNNPISVDDLIDWGVVFEDDDELKEIRIWADEFLIHGKSSSSSTAGAEILLEYHQEAGQQDKDTIKSSITDNHVVLVEDEGLDKFAEKLEDILGLEIDDDHDDLMEISREDFQAHIDHDHDHQGEAYQQHINYNEDKATNKSTSSINDDHVVVVEDDHQDHDEALDKFVEKLEDILELEIDHDDHDLMELSCEDIDFQAHMDHHDHQVERDQQQHTIVNEAEEEVKIDEDGINNIDGMSFAQELQKVPLYFAELPPDDQLENILDDDFFNF</sequence>
<dbReference type="SMR" id="A0A978VMX4"/>
<evidence type="ECO:0000259" key="6">
    <source>
        <dbReference type="PROSITE" id="PS51005"/>
    </source>
</evidence>
<dbReference type="GO" id="GO:0006355">
    <property type="term" value="P:regulation of DNA-templated transcription"/>
    <property type="evidence" value="ECO:0007669"/>
    <property type="project" value="InterPro"/>
</dbReference>
<keyword evidence="2" id="KW-0805">Transcription regulation</keyword>
<evidence type="ECO:0000256" key="4">
    <source>
        <dbReference type="ARBA" id="ARBA00023163"/>
    </source>
</evidence>
<keyword evidence="4" id="KW-0804">Transcription</keyword>
<dbReference type="Gene3D" id="2.170.150.80">
    <property type="entry name" value="NAC domain"/>
    <property type="match status" value="1"/>
</dbReference>
<dbReference type="AlphaFoldDB" id="A0A978VMX4"/>
<evidence type="ECO:0000256" key="1">
    <source>
        <dbReference type="ARBA" id="ARBA00004123"/>
    </source>
</evidence>
<evidence type="ECO:0000256" key="5">
    <source>
        <dbReference type="ARBA" id="ARBA00023242"/>
    </source>
</evidence>
<dbReference type="SUPFAM" id="SSF101941">
    <property type="entry name" value="NAC domain"/>
    <property type="match status" value="1"/>
</dbReference>
<organism evidence="7 8">
    <name type="scientific">Ziziphus jujuba var. spinosa</name>
    <dbReference type="NCBI Taxonomy" id="714518"/>
    <lineage>
        <taxon>Eukaryota</taxon>
        <taxon>Viridiplantae</taxon>
        <taxon>Streptophyta</taxon>
        <taxon>Embryophyta</taxon>
        <taxon>Tracheophyta</taxon>
        <taxon>Spermatophyta</taxon>
        <taxon>Magnoliopsida</taxon>
        <taxon>eudicotyledons</taxon>
        <taxon>Gunneridae</taxon>
        <taxon>Pentapetalae</taxon>
        <taxon>rosids</taxon>
        <taxon>fabids</taxon>
        <taxon>Rosales</taxon>
        <taxon>Rhamnaceae</taxon>
        <taxon>Paliureae</taxon>
        <taxon>Ziziphus</taxon>
    </lineage>
</organism>